<feature type="binding site" evidence="7">
    <location>
        <position position="208"/>
    </location>
    <ligand>
        <name>Zn(2+)</name>
        <dbReference type="ChEBI" id="CHEBI:29105"/>
        <label>2</label>
    </ligand>
</feature>
<proteinExistence type="inferred from homology"/>
<reference evidence="9 11" key="1">
    <citation type="journal article" date="2016" name="PLoS ONE">
        <title>Sequence Assembly of Yarrowia lipolytica Strain W29/CLIB89 Shows Transposable Element Diversity.</title>
        <authorList>
            <person name="Magnan C."/>
            <person name="Yu J."/>
            <person name="Chang I."/>
            <person name="Jahn E."/>
            <person name="Kanomata Y."/>
            <person name="Wu J."/>
            <person name="Zeller M."/>
            <person name="Oakes M."/>
            <person name="Baldi P."/>
            <person name="Sandmeyer S."/>
        </authorList>
    </citation>
    <scope>NUCLEOTIDE SEQUENCE [LARGE SCALE GENOMIC DNA]</scope>
    <source>
        <strain evidence="9">CLIB89</strain>
        <strain evidence="11">CLIB89(W29)</strain>
    </source>
</reference>
<evidence type="ECO:0000256" key="7">
    <source>
        <dbReference type="PIRSR" id="PIRSR037217-2"/>
    </source>
</evidence>
<dbReference type="VEuPathDB" id="FungiDB:YALI0_F25333g"/>
<dbReference type="FunFam" id="3.40.630.10:FF:000027">
    <property type="entry name" value="N-fatty-acyl-amino acid synthase/hydrolase PM20D1"/>
    <property type="match status" value="1"/>
</dbReference>
<dbReference type="GO" id="GO:0046872">
    <property type="term" value="F:metal ion binding"/>
    <property type="evidence" value="ECO:0007669"/>
    <property type="project" value="UniProtKB-KW"/>
</dbReference>
<dbReference type="Gene3D" id="1.10.150.900">
    <property type="match status" value="1"/>
</dbReference>
<dbReference type="InterPro" id="IPR002933">
    <property type="entry name" value="Peptidase_M20"/>
</dbReference>
<dbReference type="GO" id="GO:0043605">
    <property type="term" value="P:amide catabolic process"/>
    <property type="evidence" value="ECO:0007669"/>
    <property type="project" value="UniProtKB-ARBA"/>
</dbReference>
<feature type="active site" evidence="6">
    <location>
        <position position="175"/>
    </location>
</feature>
<feature type="domain" description="Peptidase M20 dimerisation" evidence="8">
    <location>
        <begin position="289"/>
        <end position="435"/>
    </location>
</feature>
<dbReference type="KEGG" id="yli:2907890"/>
<feature type="binding site" evidence="7">
    <location>
        <position position="549"/>
    </location>
    <ligand>
        <name>Zn(2+)</name>
        <dbReference type="ChEBI" id="CHEBI:29105"/>
        <label>1</label>
    </ligand>
</feature>
<dbReference type="GO" id="GO:0000328">
    <property type="term" value="C:fungal-type vacuole lumen"/>
    <property type="evidence" value="ECO:0007669"/>
    <property type="project" value="TreeGrafter"/>
</dbReference>
<dbReference type="eggNOG" id="KOG2275">
    <property type="taxonomic scope" value="Eukaryota"/>
</dbReference>
<feature type="binding site" evidence="7">
    <location>
        <position position="173"/>
    </location>
    <ligand>
        <name>Zn(2+)</name>
        <dbReference type="ChEBI" id="CHEBI:29105"/>
        <label>2</label>
    </ligand>
</feature>
<feature type="binding site" evidence="7">
    <location>
        <position position="208"/>
    </location>
    <ligand>
        <name>Zn(2+)</name>
        <dbReference type="ChEBI" id="CHEBI:29105"/>
        <label>1</label>
    </ligand>
</feature>
<dbReference type="Gene3D" id="3.40.630.10">
    <property type="entry name" value="Zn peptidases"/>
    <property type="match status" value="1"/>
</dbReference>
<reference evidence="10 12" key="2">
    <citation type="submission" date="2018-07" db="EMBL/GenBank/DDBJ databases">
        <title>Draft Genome Assemblies for Five Robust Yarrowia lipolytica Strains Exhibiting High Lipid Production and Pentose Sugar Utilization and Sugar Alcohol Secretion from Undetoxified Lignocellulosic Biomass Hydrolysates.</title>
        <authorList>
            <consortium name="DOE Joint Genome Institute"/>
            <person name="Walker C."/>
            <person name="Ryu S."/>
            <person name="Na H."/>
            <person name="Zane M."/>
            <person name="LaButti K."/>
            <person name="Lipzen A."/>
            <person name="Haridas S."/>
            <person name="Barry K."/>
            <person name="Grigoriev I.V."/>
            <person name="Quarterman J."/>
            <person name="Slininger P."/>
            <person name="Dien B."/>
            <person name="Trinh C.T."/>
        </authorList>
    </citation>
    <scope>NUCLEOTIDE SEQUENCE [LARGE SCALE GENOMIC DNA]</scope>
    <source>
        <strain evidence="10 12">YB392</strain>
    </source>
</reference>
<accession>A0A1D8NPX6</accession>
<dbReference type="SUPFAM" id="SSF55031">
    <property type="entry name" value="Bacterial exopeptidase dimerisation domain"/>
    <property type="match status" value="1"/>
</dbReference>
<dbReference type="Gene3D" id="3.30.70.360">
    <property type="match status" value="1"/>
</dbReference>
<evidence type="ECO:0000256" key="6">
    <source>
        <dbReference type="PIRSR" id="PIRSR037217-1"/>
    </source>
</evidence>
<feature type="binding site" evidence="7">
    <location>
        <position position="271"/>
    </location>
    <ligand>
        <name>Zn(2+)</name>
        <dbReference type="ChEBI" id="CHEBI:29105"/>
        <label>2</label>
    </ligand>
</feature>
<dbReference type="OrthoDB" id="3064516at2759"/>
<dbReference type="PIRSF" id="PIRSF037217">
    <property type="entry name" value="Carboxypeptidase_S"/>
    <property type="match status" value="1"/>
</dbReference>
<dbReference type="Pfam" id="PF07687">
    <property type="entry name" value="M20_dimer"/>
    <property type="match status" value="1"/>
</dbReference>
<keyword evidence="4" id="KW-0378">Hydrolase</keyword>
<evidence type="ECO:0000313" key="9">
    <source>
        <dbReference type="EMBL" id="AOW07684.1"/>
    </source>
</evidence>
<keyword evidence="3 7" id="KW-0479">Metal-binding</keyword>
<evidence type="ECO:0000256" key="1">
    <source>
        <dbReference type="ARBA" id="ARBA00006247"/>
    </source>
</evidence>
<feature type="active site" description="Proton acceptor" evidence="6">
    <location>
        <position position="242"/>
    </location>
</feature>
<dbReference type="VEuPathDB" id="FungiDB:YALI1_F32638g"/>
<dbReference type="PANTHER" id="PTHR45962:SF1">
    <property type="entry name" value="N-FATTY-ACYL-AMINO ACID SYNTHASE_HYDROLASE PM20D1"/>
    <property type="match status" value="1"/>
</dbReference>
<evidence type="ECO:0000313" key="12">
    <source>
        <dbReference type="Proteomes" id="UP000256601"/>
    </source>
</evidence>
<dbReference type="GO" id="GO:0043604">
    <property type="term" value="P:amide biosynthetic process"/>
    <property type="evidence" value="ECO:0007669"/>
    <property type="project" value="UniProtKB-ARBA"/>
</dbReference>
<dbReference type="RefSeq" id="XP_505864.1">
    <property type="nucleotide sequence ID" value="XM_505864.1"/>
</dbReference>
<evidence type="ECO:0000313" key="10">
    <source>
        <dbReference type="EMBL" id="RDW26035.1"/>
    </source>
</evidence>
<dbReference type="InterPro" id="IPR036264">
    <property type="entry name" value="Bact_exopeptidase_dim_dom"/>
</dbReference>
<dbReference type="InterPro" id="IPR017141">
    <property type="entry name" value="Pept_M20_carboxypep"/>
</dbReference>
<dbReference type="EMBL" id="KZ858988">
    <property type="protein sequence ID" value="RDW26035.1"/>
    <property type="molecule type" value="Genomic_DNA"/>
</dbReference>
<keyword evidence="5 7" id="KW-0862">Zinc</keyword>
<dbReference type="OMA" id="WEAFGPF"/>
<dbReference type="GO" id="GO:0005576">
    <property type="term" value="C:extracellular region"/>
    <property type="evidence" value="ECO:0007669"/>
    <property type="project" value="UniProtKB-ARBA"/>
</dbReference>
<name>A0A1D8NPX6_YARLL</name>
<dbReference type="GO" id="GO:0006520">
    <property type="term" value="P:amino acid metabolic process"/>
    <property type="evidence" value="ECO:0007669"/>
    <property type="project" value="UniProtKB-ARBA"/>
</dbReference>
<dbReference type="GO" id="GO:1990845">
    <property type="term" value="P:adaptive thermogenesis"/>
    <property type="evidence" value="ECO:0007669"/>
    <property type="project" value="UniProtKB-ARBA"/>
</dbReference>
<protein>
    <recommendedName>
        <fullName evidence="8">Peptidase M20 dimerisation domain-containing protein</fullName>
    </recommendedName>
</protein>
<dbReference type="Proteomes" id="UP000256601">
    <property type="component" value="Unassembled WGS sequence"/>
</dbReference>
<comment type="similarity">
    <text evidence="1">Belongs to the peptidase M20A family.</text>
</comment>
<dbReference type="PANTHER" id="PTHR45962">
    <property type="entry name" value="N-FATTY-ACYL-AMINO ACID SYNTHASE/HYDROLASE PM20D1"/>
    <property type="match status" value="1"/>
</dbReference>
<dbReference type="GO" id="GO:0016810">
    <property type="term" value="F:hydrolase activity, acting on carbon-nitrogen (but not peptide) bonds"/>
    <property type="evidence" value="ECO:0007669"/>
    <property type="project" value="UniProtKB-ARBA"/>
</dbReference>
<dbReference type="Pfam" id="PF01546">
    <property type="entry name" value="Peptidase_M20"/>
    <property type="match status" value="1"/>
</dbReference>
<dbReference type="EMBL" id="CP017558">
    <property type="protein sequence ID" value="AOW07684.1"/>
    <property type="molecule type" value="Genomic_DNA"/>
</dbReference>
<evidence type="ECO:0000313" key="11">
    <source>
        <dbReference type="Proteomes" id="UP000182444"/>
    </source>
</evidence>
<gene>
    <name evidence="10" type="ORF">B0I71DRAFT_131532</name>
    <name evidence="9" type="ORF">YALI1_F32638g</name>
</gene>
<keyword evidence="2" id="KW-0645">Protease</keyword>
<evidence type="ECO:0000256" key="3">
    <source>
        <dbReference type="ARBA" id="ARBA00022723"/>
    </source>
</evidence>
<dbReference type="GeneID" id="2907890"/>
<dbReference type="FunFam" id="1.10.150.900:FF:000003">
    <property type="entry name" value="N-fatty-acyl-amino acid synthase/hydrolase PM20D1"/>
    <property type="match status" value="1"/>
</dbReference>
<dbReference type="AlphaFoldDB" id="A0A1D8NPX6"/>
<dbReference type="Proteomes" id="UP000182444">
    <property type="component" value="Chromosome 1F"/>
</dbReference>
<dbReference type="GO" id="GO:0004181">
    <property type="term" value="F:metallocarboxypeptidase activity"/>
    <property type="evidence" value="ECO:0007669"/>
    <property type="project" value="InterPro"/>
</dbReference>
<sequence length="580" mass="64610">MDPEKQQLRAHQMPDFEAQIPKAPEPNWIKRGLVAAVFGMALFKMSHISREYYGSRSDILGFKPIEGKCPSQPKLVPQGYSNLDFILHDDDFAKGELKRFQGAIQVPTQSYDDLGPVGEDDRWDIFYNFSSYLETAYPQVHKHMTVEKVNTHGLIFTWEGSDSSLGPQLIMAHQDVVPVNKETAKQWTHPPYSGHFDGKYVWGRGSVDTKNSLIGSLSAAELLLEQGFKPKRTHVFSYGFDEEISGPNGAKNMAKFLVDKHGEKSFFSVVDEGSLVVEEDNYAMLIAATGEKGYADIQISVSAPGGHSSMPPPHTGIGIAAQIINELEDTPYRPELTPENPIFYTMQCVATHDKSISPKLKSLIQRAGKDRWANRKLVEILYGNPKYRDLIRTTQAIDLVTGGVKANALPETTVFVTNHRIAIEHKVEDVQKKATGNAINIAKKNGFSVTAFGKEIIPEDKDSKGSIEVGFFGAPLEVAPRAPTSGPTWDLVMGTAMHVFRDAVFPESKDVFAAPGIMTANTDTRHYWKLCDAIYRFNPVRETAAFGIHTVDEHIEYQAHLETIAYFYELVRNSGGENQR</sequence>
<evidence type="ECO:0000256" key="5">
    <source>
        <dbReference type="ARBA" id="ARBA00022833"/>
    </source>
</evidence>
<dbReference type="GO" id="GO:0006629">
    <property type="term" value="P:lipid metabolic process"/>
    <property type="evidence" value="ECO:0007669"/>
    <property type="project" value="UniProtKB-ARBA"/>
</dbReference>
<organism evidence="9 11">
    <name type="scientific">Yarrowia lipolytica</name>
    <name type="common">Candida lipolytica</name>
    <dbReference type="NCBI Taxonomy" id="4952"/>
    <lineage>
        <taxon>Eukaryota</taxon>
        <taxon>Fungi</taxon>
        <taxon>Dikarya</taxon>
        <taxon>Ascomycota</taxon>
        <taxon>Saccharomycotina</taxon>
        <taxon>Dipodascomycetes</taxon>
        <taxon>Dipodascales</taxon>
        <taxon>Dipodascales incertae sedis</taxon>
        <taxon>Yarrowia</taxon>
    </lineage>
</organism>
<dbReference type="InterPro" id="IPR011650">
    <property type="entry name" value="Peptidase_M20_dimer"/>
</dbReference>
<dbReference type="CDD" id="cd05674">
    <property type="entry name" value="M20_yscS"/>
    <property type="match status" value="1"/>
</dbReference>
<feature type="binding site" evidence="7">
    <location>
        <position position="243"/>
    </location>
    <ligand>
        <name>Zn(2+)</name>
        <dbReference type="ChEBI" id="CHEBI:29105"/>
        <label>1</label>
    </ligand>
</feature>
<evidence type="ECO:0000256" key="2">
    <source>
        <dbReference type="ARBA" id="ARBA00022670"/>
    </source>
</evidence>
<evidence type="ECO:0000259" key="8">
    <source>
        <dbReference type="Pfam" id="PF07687"/>
    </source>
</evidence>
<dbReference type="GO" id="GO:0051603">
    <property type="term" value="P:proteolysis involved in protein catabolic process"/>
    <property type="evidence" value="ECO:0007669"/>
    <property type="project" value="TreeGrafter"/>
</dbReference>
<dbReference type="InterPro" id="IPR047177">
    <property type="entry name" value="Pept_M20A"/>
</dbReference>
<dbReference type="SUPFAM" id="SSF53187">
    <property type="entry name" value="Zn-dependent exopeptidases"/>
    <property type="match status" value="1"/>
</dbReference>
<evidence type="ECO:0000256" key="4">
    <source>
        <dbReference type="ARBA" id="ARBA00022801"/>
    </source>
</evidence>